<sequence>MSIFYSHEDKEEVKLERIGTSVSLPFHSFLDRNKLPELLEEEPVLVSEIPHAEESFVVPPADSSLEEIIVLEDDSYVEVIENDDSETKDSHRDSKELGSGLIMEEEEHASLSVLSTSYQKCFQSGNQNRTIEKIQKSQEPTGLLQLKPFDYAAARKRVKFGKESEEGSIEAGDKDQGSLDSLGGKKISGVQKDDGTNEFSEGERRQAFPATGNRSAPFQ</sequence>
<evidence type="ECO:0000256" key="1">
    <source>
        <dbReference type="SAM" id="MobiDB-lite"/>
    </source>
</evidence>
<organism evidence="2 3">
    <name type="scientific">Hevea brasiliensis</name>
    <name type="common">Para rubber tree</name>
    <name type="synonym">Siphonia brasiliensis</name>
    <dbReference type="NCBI Taxonomy" id="3981"/>
    <lineage>
        <taxon>Eukaryota</taxon>
        <taxon>Viridiplantae</taxon>
        <taxon>Streptophyta</taxon>
        <taxon>Embryophyta</taxon>
        <taxon>Tracheophyta</taxon>
        <taxon>Spermatophyta</taxon>
        <taxon>Magnoliopsida</taxon>
        <taxon>eudicotyledons</taxon>
        <taxon>Gunneridae</taxon>
        <taxon>Pentapetalae</taxon>
        <taxon>rosids</taxon>
        <taxon>fabids</taxon>
        <taxon>Malpighiales</taxon>
        <taxon>Euphorbiaceae</taxon>
        <taxon>Crotonoideae</taxon>
        <taxon>Micrandreae</taxon>
        <taxon>Hevea</taxon>
    </lineage>
</organism>
<accession>A0A6A6LZQ5</accession>
<protein>
    <submittedName>
        <fullName evidence="2">Uncharacterized protein</fullName>
    </submittedName>
</protein>
<keyword evidence="3" id="KW-1185">Reference proteome</keyword>
<comment type="caution">
    <text evidence="2">The sequence shown here is derived from an EMBL/GenBank/DDBJ whole genome shotgun (WGS) entry which is preliminary data.</text>
</comment>
<dbReference type="Proteomes" id="UP000467840">
    <property type="component" value="Chromosome 9"/>
</dbReference>
<evidence type="ECO:0000313" key="3">
    <source>
        <dbReference type="Proteomes" id="UP000467840"/>
    </source>
</evidence>
<feature type="compositionally biased region" description="Basic and acidic residues" evidence="1">
    <location>
        <begin position="160"/>
        <end position="177"/>
    </location>
</feature>
<feature type="compositionally biased region" description="Basic and acidic residues" evidence="1">
    <location>
        <begin position="191"/>
        <end position="206"/>
    </location>
</feature>
<reference evidence="2 3" key="1">
    <citation type="journal article" date="2020" name="Mol. Plant">
        <title>The Chromosome-Based Rubber Tree Genome Provides New Insights into Spurge Genome Evolution and Rubber Biosynthesis.</title>
        <authorList>
            <person name="Liu J."/>
            <person name="Shi C."/>
            <person name="Shi C.C."/>
            <person name="Li W."/>
            <person name="Zhang Q.J."/>
            <person name="Zhang Y."/>
            <person name="Li K."/>
            <person name="Lu H.F."/>
            <person name="Shi C."/>
            <person name="Zhu S.T."/>
            <person name="Xiao Z.Y."/>
            <person name="Nan H."/>
            <person name="Yue Y."/>
            <person name="Zhu X.G."/>
            <person name="Wu Y."/>
            <person name="Hong X.N."/>
            <person name="Fan G.Y."/>
            <person name="Tong Y."/>
            <person name="Zhang D."/>
            <person name="Mao C.L."/>
            <person name="Liu Y.L."/>
            <person name="Hao S.J."/>
            <person name="Liu W.Q."/>
            <person name="Lv M.Q."/>
            <person name="Zhang H.B."/>
            <person name="Liu Y."/>
            <person name="Hu-Tang G.R."/>
            <person name="Wang J.P."/>
            <person name="Wang J.H."/>
            <person name="Sun Y.H."/>
            <person name="Ni S.B."/>
            <person name="Chen W.B."/>
            <person name="Zhang X.C."/>
            <person name="Jiao Y.N."/>
            <person name="Eichler E.E."/>
            <person name="Li G.H."/>
            <person name="Liu X."/>
            <person name="Gao L.Z."/>
        </authorList>
    </citation>
    <scope>NUCLEOTIDE SEQUENCE [LARGE SCALE GENOMIC DNA]</scope>
    <source>
        <strain evidence="3">cv. GT1</strain>
        <tissue evidence="2">Leaf</tissue>
    </source>
</reference>
<evidence type="ECO:0000313" key="2">
    <source>
        <dbReference type="EMBL" id="KAF2306892.1"/>
    </source>
</evidence>
<proteinExistence type="predicted"/>
<dbReference type="AlphaFoldDB" id="A0A6A6LZQ5"/>
<name>A0A6A6LZQ5_HEVBR</name>
<gene>
    <name evidence="2" type="ORF">GH714_022386</name>
</gene>
<dbReference type="EMBL" id="JAAGAX010000008">
    <property type="protein sequence ID" value="KAF2306892.1"/>
    <property type="molecule type" value="Genomic_DNA"/>
</dbReference>
<feature type="region of interest" description="Disordered" evidence="1">
    <location>
        <begin position="160"/>
        <end position="219"/>
    </location>
</feature>